<proteinExistence type="predicted"/>
<dbReference type="EMBL" id="BPQP01000019">
    <property type="protein sequence ID" value="GJD94139.1"/>
    <property type="molecule type" value="Genomic_DNA"/>
</dbReference>
<name>A0ABQ4RWS0_9HYPH</name>
<gene>
    <name evidence="2" type="ORF">OCOJLMKI_1341</name>
</gene>
<evidence type="ECO:0000313" key="3">
    <source>
        <dbReference type="Proteomes" id="UP001055125"/>
    </source>
</evidence>
<dbReference type="Proteomes" id="UP001055125">
    <property type="component" value="Unassembled WGS sequence"/>
</dbReference>
<feature type="compositionally biased region" description="Acidic residues" evidence="1">
    <location>
        <begin position="44"/>
        <end position="55"/>
    </location>
</feature>
<evidence type="ECO:0000256" key="1">
    <source>
        <dbReference type="SAM" id="MobiDB-lite"/>
    </source>
</evidence>
<reference evidence="2" key="2">
    <citation type="submission" date="2021-08" db="EMBL/GenBank/DDBJ databases">
        <authorList>
            <person name="Tani A."/>
            <person name="Ola A."/>
            <person name="Ogura Y."/>
            <person name="Katsura K."/>
            <person name="Hayashi T."/>
        </authorList>
    </citation>
    <scope>NUCLEOTIDE SEQUENCE</scope>
    <source>
        <strain evidence="2">DSM 19015</strain>
    </source>
</reference>
<sequence length="88" mass="9414">MSVVIPFPSRSHASSGPTLRRSLEDAAQTALDLAEQVIELLDLMDGDPDAEDGGDAEGSLGAPERPGSSQVIWFRGDDRDREQEAHPA</sequence>
<feature type="region of interest" description="Disordered" evidence="1">
    <location>
        <begin position="44"/>
        <end position="88"/>
    </location>
</feature>
<feature type="region of interest" description="Disordered" evidence="1">
    <location>
        <begin position="1"/>
        <end position="24"/>
    </location>
</feature>
<reference evidence="2" key="1">
    <citation type="journal article" date="2021" name="Front. Microbiol.">
        <title>Comprehensive Comparative Genomics and Phenotyping of Methylobacterium Species.</title>
        <authorList>
            <person name="Alessa O."/>
            <person name="Ogura Y."/>
            <person name="Fujitani Y."/>
            <person name="Takami H."/>
            <person name="Hayashi T."/>
            <person name="Sahin N."/>
            <person name="Tani A."/>
        </authorList>
    </citation>
    <scope>NUCLEOTIDE SEQUENCE</scope>
    <source>
        <strain evidence="2">DSM 19015</strain>
    </source>
</reference>
<comment type="caution">
    <text evidence="2">The sequence shown here is derived from an EMBL/GenBank/DDBJ whole genome shotgun (WGS) entry which is preliminary data.</text>
</comment>
<evidence type="ECO:0000313" key="2">
    <source>
        <dbReference type="EMBL" id="GJD94139.1"/>
    </source>
</evidence>
<keyword evidence="3" id="KW-1185">Reference proteome</keyword>
<feature type="compositionally biased region" description="Basic and acidic residues" evidence="1">
    <location>
        <begin position="75"/>
        <end position="88"/>
    </location>
</feature>
<protein>
    <submittedName>
        <fullName evidence="2">Uncharacterized protein</fullName>
    </submittedName>
</protein>
<accession>A0ABQ4RWS0</accession>
<organism evidence="2 3">
    <name type="scientific">Methylobacterium iners</name>
    <dbReference type="NCBI Taxonomy" id="418707"/>
    <lineage>
        <taxon>Bacteria</taxon>
        <taxon>Pseudomonadati</taxon>
        <taxon>Pseudomonadota</taxon>
        <taxon>Alphaproteobacteria</taxon>
        <taxon>Hyphomicrobiales</taxon>
        <taxon>Methylobacteriaceae</taxon>
        <taxon>Methylobacterium</taxon>
    </lineage>
</organism>